<dbReference type="EMBL" id="CP133720">
    <property type="protein sequence ID" value="WMW80068.1"/>
    <property type="molecule type" value="Genomic_DNA"/>
</dbReference>
<keyword evidence="2" id="KW-1185">Reference proteome</keyword>
<proteinExistence type="predicted"/>
<accession>A0ABY9RGT7</accession>
<reference evidence="1" key="1">
    <citation type="submission" date="2023-09" db="EMBL/GenBank/DDBJ databases">
        <title>Undibacterium sp. 20NA77.5 isolated from freshwater.</title>
        <authorList>
            <person name="Le V."/>
            <person name="Ko S.-R."/>
            <person name="Ahn C.-Y."/>
            <person name="Oh H.-M."/>
        </authorList>
    </citation>
    <scope>NUCLEOTIDE SEQUENCE</scope>
    <source>
        <strain evidence="1">20NA77.5</strain>
    </source>
</reference>
<protein>
    <submittedName>
        <fullName evidence="1">Uncharacterized protein</fullName>
    </submittedName>
</protein>
<gene>
    <name evidence="1" type="ORF">RF679_15650</name>
</gene>
<dbReference type="RefSeq" id="WP_309481561.1">
    <property type="nucleotide sequence ID" value="NZ_CP133720.1"/>
</dbReference>
<sequence length="162" mass="18798">MNKEQKFKAGVRHYLDALDLVVTPILAKLIAYRYPLEVVGIDFEIFVDGFTQEFPVRAFFLDSDNSEFFVYVDGKAEYPSPVDPQLICISGVYPQEFEDEFTESDDEFDAWRHATEVFISWFSERWQSAGGAEFELRATIAPHDSANEFNLKTAKWQRRYGL</sequence>
<dbReference type="Proteomes" id="UP001181355">
    <property type="component" value="Chromosome"/>
</dbReference>
<evidence type="ECO:0000313" key="2">
    <source>
        <dbReference type="Proteomes" id="UP001181355"/>
    </source>
</evidence>
<organism evidence="1 2">
    <name type="scientific">Undibacterium cyanobacteriorum</name>
    <dbReference type="NCBI Taxonomy" id="3073561"/>
    <lineage>
        <taxon>Bacteria</taxon>
        <taxon>Pseudomonadati</taxon>
        <taxon>Pseudomonadota</taxon>
        <taxon>Betaproteobacteria</taxon>
        <taxon>Burkholderiales</taxon>
        <taxon>Oxalobacteraceae</taxon>
        <taxon>Undibacterium</taxon>
    </lineage>
</organism>
<evidence type="ECO:0000313" key="1">
    <source>
        <dbReference type="EMBL" id="WMW80068.1"/>
    </source>
</evidence>
<name>A0ABY9RGT7_9BURK</name>